<feature type="region of interest" description="Disordered" evidence="1">
    <location>
        <begin position="203"/>
        <end position="242"/>
    </location>
</feature>
<evidence type="ECO:0000313" key="3">
    <source>
        <dbReference type="EMBL" id="VAH62423.1"/>
    </source>
</evidence>
<feature type="compositionally biased region" description="Gly residues" evidence="1">
    <location>
        <begin position="215"/>
        <end position="242"/>
    </location>
</feature>
<proteinExistence type="predicted"/>
<dbReference type="PANTHER" id="PTHR31286:SF167">
    <property type="entry name" value="OS09G0268800 PROTEIN"/>
    <property type="match status" value="1"/>
</dbReference>
<dbReference type="EMBL" id="LT934115">
    <property type="protein sequence ID" value="VAH62423.1"/>
    <property type="molecule type" value="Genomic_DNA"/>
</dbReference>
<dbReference type="InterPro" id="IPR040256">
    <property type="entry name" value="At4g02000-like"/>
</dbReference>
<evidence type="ECO:0000259" key="2">
    <source>
        <dbReference type="Pfam" id="PF14392"/>
    </source>
</evidence>
<organism evidence="3 4">
    <name type="scientific">Triticum turgidum subsp. durum</name>
    <name type="common">Durum wheat</name>
    <name type="synonym">Triticum durum</name>
    <dbReference type="NCBI Taxonomy" id="4567"/>
    <lineage>
        <taxon>Eukaryota</taxon>
        <taxon>Viridiplantae</taxon>
        <taxon>Streptophyta</taxon>
        <taxon>Embryophyta</taxon>
        <taxon>Tracheophyta</taxon>
        <taxon>Spermatophyta</taxon>
        <taxon>Magnoliopsida</taxon>
        <taxon>Liliopsida</taxon>
        <taxon>Poales</taxon>
        <taxon>Poaceae</taxon>
        <taxon>BOP clade</taxon>
        <taxon>Pooideae</taxon>
        <taxon>Triticodae</taxon>
        <taxon>Triticeae</taxon>
        <taxon>Triticinae</taxon>
        <taxon>Triticum</taxon>
    </lineage>
</organism>
<dbReference type="PANTHER" id="PTHR31286">
    <property type="entry name" value="GLYCINE-RICH CELL WALL STRUCTURAL PROTEIN 1.8-LIKE"/>
    <property type="match status" value="1"/>
</dbReference>
<dbReference type="AlphaFoldDB" id="A0A9R0RKU9"/>
<feature type="domain" description="Zinc knuckle CX2CX4HX4C" evidence="2">
    <location>
        <begin position="132"/>
        <end position="175"/>
    </location>
</feature>
<sequence length="242" mass="26521">MRPFSHAALLNSMRNAWACAQGVTFNIKGPNLFLAQCHCLRDWKRVMEGGPWQFRRDPVLIVEYDGFTNVSEYALDMYPIWARIKVLSDGLTRKRELAEKVAKKLGGPPFTVVVNEGTINPSSHLNVRVFVNVQKPLVSFVHITLKEMKRYPVTYEKLPDFCYFCRCMGHVVEECGDGIHDPADCDWGDWLHWANEPVISGGGGGRGRGWSAAGQGSGGARGASRGGGRGGGGLGGRGGVDR</sequence>
<gene>
    <name evidence="3" type="ORF">TRITD_3Av1G163440</name>
</gene>
<name>A0A9R0RKU9_TRITD</name>
<protein>
    <recommendedName>
        <fullName evidence="2">Zinc knuckle CX2CX4HX4C domain-containing protein</fullName>
    </recommendedName>
</protein>
<accession>A0A9R0RKU9</accession>
<evidence type="ECO:0000256" key="1">
    <source>
        <dbReference type="SAM" id="MobiDB-lite"/>
    </source>
</evidence>
<evidence type="ECO:0000313" key="4">
    <source>
        <dbReference type="Proteomes" id="UP000324705"/>
    </source>
</evidence>
<dbReference type="Proteomes" id="UP000324705">
    <property type="component" value="Chromosome 3A"/>
</dbReference>
<dbReference type="InterPro" id="IPR025836">
    <property type="entry name" value="Zn_knuckle_CX2CX4HX4C"/>
</dbReference>
<dbReference type="Gramene" id="TRITD3Av1G163440.1">
    <property type="protein sequence ID" value="TRITD3Av1G163440.1"/>
    <property type="gene ID" value="TRITD3Av1G163440"/>
</dbReference>
<reference evidence="3 4" key="1">
    <citation type="submission" date="2017-09" db="EMBL/GenBank/DDBJ databases">
        <authorList>
            <consortium name="International Durum Wheat Genome Sequencing Consortium (IDWGSC)"/>
            <person name="Milanesi L."/>
        </authorList>
    </citation>
    <scope>NUCLEOTIDE SEQUENCE [LARGE SCALE GENOMIC DNA]</scope>
    <source>
        <strain evidence="4">cv. Svevo</strain>
    </source>
</reference>
<dbReference type="Pfam" id="PF14392">
    <property type="entry name" value="zf-CCHC_4"/>
    <property type="match status" value="1"/>
</dbReference>
<keyword evidence="4" id="KW-1185">Reference proteome</keyword>
<dbReference type="OMA" id="NSMRNAW"/>